<dbReference type="EC" id="5.3.1.9" evidence="4"/>
<evidence type="ECO:0000313" key="5">
    <source>
        <dbReference type="EMBL" id="KKQ10689.1"/>
    </source>
</evidence>
<evidence type="ECO:0000313" key="6">
    <source>
        <dbReference type="Proteomes" id="UP000034492"/>
    </source>
</evidence>
<dbReference type="PATRIC" id="fig|1618426.3.peg.27"/>
<dbReference type="GO" id="GO:0006096">
    <property type="term" value="P:glycolytic process"/>
    <property type="evidence" value="ECO:0007669"/>
    <property type="project" value="UniProtKB-UniPathway"/>
</dbReference>
<dbReference type="GO" id="GO:0005829">
    <property type="term" value="C:cytosol"/>
    <property type="evidence" value="ECO:0007669"/>
    <property type="project" value="TreeGrafter"/>
</dbReference>
<keyword evidence="1 4" id="KW-0312">Gluconeogenesis</keyword>
<protein>
    <recommendedName>
        <fullName evidence="4">Glucose-6-phosphate isomerase</fullName>
        <ecNumber evidence="4">5.3.1.9</ecNumber>
    </recommendedName>
</protein>
<dbReference type="Proteomes" id="UP000034492">
    <property type="component" value="Unassembled WGS sequence"/>
</dbReference>
<dbReference type="Gene3D" id="3.40.50.10490">
    <property type="entry name" value="Glucose-6-phosphate isomerase like protein, domain 1"/>
    <property type="match status" value="2"/>
</dbReference>
<evidence type="ECO:0000256" key="3">
    <source>
        <dbReference type="ARBA" id="ARBA00023235"/>
    </source>
</evidence>
<evidence type="ECO:0000256" key="1">
    <source>
        <dbReference type="ARBA" id="ARBA00022432"/>
    </source>
</evidence>
<dbReference type="InterPro" id="IPR035476">
    <property type="entry name" value="SIS_PGI_1"/>
</dbReference>
<keyword evidence="2 4" id="KW-0324">Glycolysis</keyword>
<accession>A0A0G0HF17</accession>
<dbReference type="PANTHER" id="PTHR11469">
    <property type="entry name" value="GLUCOSE-6-PHOSPHATE ISOMERASE"/>
    <property type="match status" value="1"/>
</dbReference>
<dbReference type="GO" id="GO:0048029">
    <property type="term" value="F:monosaccharide binding"/>
    <property type="evidence" value="ECO:0007669"/>
    <property type="project" value="TreeGrafter"/>
</dbReference>
<dbReference type="SUPFAM" id="SSF53697">
    <property type="entry name" value="SIS domain"/>
    <property type="match status" value="1"/>
</dbReference>
<dbReference type="PRINTS" id="PR00662">
    <property type="entry name" value="G6PISOMERASE"/>
</dbReference>
<proteinExistence type="inferred from homology"/>
<evidence type="ECO:0000256" key="2">
    <source>
        <dbReference type="ARBA" id="ARBA00023152"/>
    </source>
</evidence>
<dbReference type="Pfam" id="PF00342">
    <property type="entry name" value="PGI"/>
    <property type="match status" value="1"/>
</dbReference>
<comment type="caution">
    <text evidence="5">The sequence shown here is derived from an EMBL/GenBank/DDBJ whole genome shotgun (WGS) entry which is preliminary data.</text>
</comment>
<dbReference type="PROSITE" id="PS51463">
    <property type="entry name" value="P_GLUCOSE_ISOMERASE_3"/>
    <property type="match status" value="1"/>
</dbReference>
<comment type="pathway">
    <text evidence="4">Carbohydrate degradation; glycolysis; D-glyceraldehyde 3-phosphate and glycerone phosphate from D-glucose: step 2/4.</text>
</comment>
<dbReference type="AlphaFoldDB" id="A0A0G0HF17"/>
<dbReference type="GO" id="GO:0006094">
    <property type="term" value="P:gluconeogenesis"/>
    <property type="evidence" value="ECO:0007669"/>
    <property type="project" value="UniProtKB-KW"/>
</dbReference>
<comment type="similarity">
    <text evidence="4">Belongs to the GPI family.</text>
</comment>
<dbReference type="InterPro" id="IPR046348">
    <property type="entry name" value="SIS_dom_sf"/>
</dbReference>
<dbReference type="GO" id="GO:0004347">
    <property type="term" value="F:glucose-6-phosphate isomerase activity"/>
    <property type="evidence" value="ECO:0007669"/>
    <property type="project" value="UniProtKB-EC"/>
</dbReference>
<dbReference type="GO" id="GO:0097367">
    <property type="term" value="F:carbohydrate derivative binding"/>
    <property type="evidence" value="ECO:0007669"/>
    <property type="project" value="InterPro"/>
</dbReference>
<dbReference type="UniPathway" id="UPA00109">
    <property type="reaction ID" value="UER00181"/>
</dbReference>
<dbReference type="EMBL" id="LBSA01000001">
    <property type="protein sequence ID" value="KKQ10689.1"/>
    <property type="molecule type" value="Genomic_DNA"/>
</dbReference>
<evidence type="ECO:0000256" key="4">
    <source>
        <dbReference type="RuleBase" id="RU000612"/>
    </source>
</evidence>
<sequence length="435" mass="48751">MRFNYSNSQTDPKDIEKTAKKLKDYIKFLNKVVEDNEYSKDEASIILPFDDNLHEEIKRLVSVKCNDSLKYIIDIGIGGSNLGTKAIYDSLLGFSDILEPDRFPKIIFADTVDPEFLEKIGNFLRSISSGNEILINAISKSGTTTETITNLEIILENLNIENKFSRLVLTTDAGSKLDARAKELGITTLNIPKTVGGRFSVFSSVGLFPLLASGINIDFLLDGARNIIHRSLNDDTLSNPSLISAIILYHQLQNGKIICDNFFFHPEMESIGKWYRQLMGESLGKEKDLKGRTVNSGITPTVSLGSTDLHSMAQLYFGGPKDKVTTFVYTSQINGNPTLPLDGEFQNLVDGISGKSAYELMSAIYMGVKQTYIKREIPFMEVILEDISEKSLGQYLQFKMIEMMYLGKLLNLNTFDQPNVEEYKIETKKILNSSM</sequence>
<organism evidence="5 6">
    <name type="scientific">Candidatus Daviesbacteria bacterium GW2011_GWB1_36_5</name>
    <dbReference type="NCBI Taxonomy" id="1618426"/>
    <lineage>
        <taxon>Bacteria</taxon>
        <taxon>Candidatus Daviesiibacteriota</taxon>
    </lineage>
</organism>
<dbReference type="GO" id="GO:0051156">
    <property type="term" value="P:glucose 6-phosphate metabolic process"/>
    <property type="evidence" value="ECO:0007669"/>
    <property type="project" value="TreeGrafter"/>
</dbReference>
<name>A0A0G0HF17_9BACT</name>
<dbReference type="PANTHER" id="PTHR11469:SF1">
    <property type="entry name" value="GLUCOSE-6-PHOSPHATE ISOMERASE"/>
    <property type="match status" value="1"/>
</dbReference>
<comment type="catalytic activity">
    <reaction evidence="4">
        <text>alpha-D-glucose 6-phosphate = beta-D-fructose 6-phosphate</text>
        <dbReference type="Rhea" id="RHEA:11816"/>
        <dbReference type="ChEBI" id="CHEBI:57634"/>
        <dbReference type="ChEBI" id="CHEBI:58225"/>
        <dbReference type="EC" id="5.3.1.9"/>
    </reaction>
</comment>
<dbReference type="CDD" id="cd05015">
    <property type="entry name" value="SIS_PGI_1"/>
    <property type="match status" value="1"/>
</dbReference>
<keyword evidence="3 4" id="KW-0413">Isomerase</keyword>
<gene>
    <name evidence="5" type="ORF">US19_C0001G0027</name>
</gene>
<reference evidence="5 6" key="1">
    <citation type="journal article" date="2015" name="Nature">
        <title>rRNA introns, odd ribosomes, and small enigmatic genomes across a large radiation of phyla.</title>
        <authorList>
            <person name="Brown C.T."/>
            <person name="Hug L.A."/>
            <person name="Thomas B.C."/>
            <person name="Sharon I."/>
            <person name="Castelle C.J."/>
            <person name="Singh A."/>
            <person name="Wilkins M.J."/>
            <person name="Williams K.H."/>
            <person name="Banfield J.F."/>
        </authorList>
    </citation>
    <scope>NUCLEOTIDE SEQUENCE [LARGE SCALE GENOMIC DNA]</scope>
</reference>
<dbReference type="InterPro" id="IPR001672">
    <property type="entry name" value="G6P_Isomerase"/>
</dbReference>